<dbReference type="OrthoDB" id="10006572at2759"/>
<dbReference type="EMBL" id="JABBWE010000047">
    <property type="protein sequence ID" value="KAG1790826.1"/>
    <property type="molecule type" value="Genomic_DNA"/>
</dbReference>
<gene>
    <name evidence="1" type="ORF">HD556DRAFT_1241703</name>
</gene>
<dbReference type="AlphaFoldDB" id="A0A9P7ALC4"/>
<reference evidence="1" key="1">
    <citation type="journal article" date="2020" name="New Phytol.">
        <title>Comparative genomics reveals dynamic genome evolution in host specialist ectomycorrhizal fungi.</title>
        <authorList>
            <person name="Lofgren L.A."/>
            <person name="Nguyen N.H."/>
            <person name="Vilgalys R."/>
            <person name="Ruytinx J."/>
            <person name="Liao H.L."/>
            <person name="Branco S."/>
            <person name="Kuo A."/>
            <person name="LaButti K."/>
            <person name="Lipzen A."/>
            <person name="Andreopoulos W."/>
            <person name="Pangilinan J."/>
            <person name="Riley R."/>
            <person name="Hundley H."/>
            <person name="Na H."/>
            <person name="Barry K."/>
            <person name="Grigoriev I.V."/>
            <person name="Stajich J.E."/>
            <person name="Kennedy P.G."/>
        </authorList>
    </citation>
    <scope>NUCLEOTIDE SEQUENCE</scope>
    <source>
        <strain evidence="1">S12</strain>
    </source>
</reference>
<evidence type="ECO:0000313" key="2">
    <source>
        <dbReference type="Proteomes" id="UP000719766"/>
    </source>
</evidence>
<keyword evidence="2" id="KW-1185">Reference proteome</keyword>
<proteinExistence type="predicted"/>
<sequence length="301" mass="33540">MPLSRRNQLPDTRTPVYIDILPESSSRWGSSSSYSCGSSSTLYQSPIGLYHSNTPCRMKDIDPTVTFVSTSVVIGKSSYIILLDGAPIHSEDTKLECIGPYFAGSVNPPDDNPVLYGTALVPRYWELLCKSPDPTIYTILHDVYRPADPAPCLPRCLGRRRPVLIFSAIYHFRYSVPVCTPPSSVTPRRPYQANSPFIVNTARAYHNSLEPICPQRHPIHSYLSNHESLQSHEDSSQNSLNEQSILDVGSDDGGLMGNLPEAIFKGMMPQSSASGFPQDIHNYVSKRLDEKFRSSHLHQIM</sequence>
<dbReference type="Proteomes" id="UP000719766">
    <property type="component" value="Unassembled WGS sequence"/>
</dbReference>
<accession>A0A9P7ALC4</accession>
<dbReference type="RefSeq" id="XP_041157759.1">
    <property type="nucleotide sequence ID" value="XM_041298220.1"/>
</dbReference>
<name>A0A9P7ALC4_9AGAM</name>
<comment type="caution">
    <text evidence="1">The sequence shown here is derived from an EMBL/GenBank/DDBJ whole genome shotgun (WGS) entry which is preliminary data.</text>
</comment>
<protein>
    <submittedName>
        <fullName evidence="1">Uncharacterized protein</fullName>
    </submittedName>
</protein>
<dbReference type="GeneID" id="64591984"/>
<organism evidence="1 2">
    <name type="scientific">Suillus plorans</name>
    <dbReference type="NCBI Taxonomy" id="116603"/>
    <lineage>
        <taxon>Eukaryota</taxon>
        <taxon>Fungi</taxon>
        <taxon>Dikarya</taxon>
        <taxon>Basidiomycota</taxon>
        <taxon>Agaricomycotina</taxon>
        <taxon>Agaricomycetes</taxon>
        <taxon>Agaricomycetidae</taxon>
        <taxon>Boletales</taxon>
        <taxon>Suillineae</taxon>
        <taxon>Suillaceae</taxon>
        <taxon>Suillus</taxon>
    </lineage>
</organism>
<evidence type="ECO:0000313" key="1">
    <source>
        <dbReference type="EMBL" id="KAG1790826.1"/>
    </source>
</evidence>